<sequence>MNLNKLAILSLGLYNPMLTQSRRYLAEENHEMMVLANTRRTRRSGWLFLQKLSKQASTY</sequence>
<organism evidence="1 2">
    <name type="scientific">Phytophthora palmivora</name>
    <dbReference type="NCBI Taxonomy" id="4796"/>
    <lineage>
        <taxon>Eukaryota</taxon>
        <taxon>Sar</taxon>
        <taxon>Stramenopiles</taxon>
        <taxon>Oomycota</taxon>
        <taxon>Peronosporomycetes</taxon>
        <taxon>Peronosporales</taxon>
        <taxon>Peronosporaceae</taxon>
        <taxon>Phytophthora</taxon>
    </lineage>
</organism>
<dbReference type="EMBL" id="NCKW01015936">
    <property type="protein sequence ID" value="POM61527.1"/>
    <property type="molecule type" value="Genomic_DNA"/>
</dbReference>
<evidence type="ECO:0000313" key="1">
    <source>
        <dbReference type="EMBL" id="POM61527.1"/>
    </source>
</evidence>
<name>A0A2P4X7K3_9STRA</name>
<accession>A0A2P4X7K3</accession>
<comment type="caution">
    <text evidence="1">The sequence shown here is derived from an EMBL/GenBank/DDBJ whole genome shotgun (WGS) entry which is preliminary data.</text>
</comment>
<gene>
    <name evidence="1" type="ORF">PHPALM_29441</name>
</gene>
<keyword evidence="2" id="KW-1185">Reference proteome</keyword>
<dbReference type="Proteomes" id="UP000237271">
    <property type="component" value="Unassembled WGS sequence"/>
</dbReference>
<reference evidence="1 2" key="1">
    <citation type="journal article" date="2017" name="Genome Biol. Evol.">
        <title>Phytophthora megakarya and P. palmivora, closely related causal agents of cacao black pod rot, underwent increases in genome sizes and gene numbers by different mechanisms.</title>
        <authorList>
            <person name="Ali S.S."/>
            <person name="Shao J."/>
            <person name="Lary D.J."/>
            <person name="Kronmiller B."/>
            <person name="Shen D."/>
            <person name="Strem M.D."/>
            <person name="Amoako-Attah I."/>
            <person name="Akrofi A.Y."/>
            <person name="Begoude B.A."/>
            <person name="Ten Hoopen G.M."/>
            <person name="Coulibaly K."/>
            <person name="Kebe B.I."/>
            <person name="Melnick R.L."/>
            <person name="Guiltinan M.J."/>
            <person name="Tyler B.M."/>
            <person name="Meinhardt L.W."/>
            <person name="Bailey B.A."/>
        </authorList>
    </citation>
    <scope>NUCLEOTIDE SEQUENCE [LARGE SCALE GENOMIC DNA]</scope>
    <source>
        <strain evidence="2">sbr112.9</strain>
    </source>
</reference>
<dbReference type="AlphaFoldDB" id="A0A2P4X7K3"/>
<proteinExistence type="predicted"/>
<evidence type="ECO:0000313" key="2">
    <source>
        <dbReference type="Proteomes" id="UP000237271"/>
    </source>
</evidence>
<protein>
    <submittedName>
        <fullName evidence="1">Uncharacterized protein</fullName>
    </submittedName>
</protein>